<dbReference type="InterPro" id="IPR036942">
    <property type="entry name" value="Beta-barrel_TonB_sf"/>
</dbReference>
<sequence length="908" mass="98677">MEVLEATPSIASKSAPKKNILWKDRMSEEDEPFGRAKWRQMASLCALAFFLAAELEPRQGWAEATAVKLDIAAQDLGSAMEAFAKQTKAQILFPSQIVNGLRTNGISGIYTPAAALRQLLNGTGLTIIPNGENNFILTAETSGKQSLPASSSTSNIEQAEDVVVTARRREEKAQDVPIPMTVLGGDALTATDTVRIEDIAQRLPSTNVTVSNPRQSSIAIRGIGNNPANDGLQPSVGVFLDGVYLGRPGMAVFDLTDLDQLEVLRGPQGTLFGKNTTAGALNITTKKPSFTAGGSVETTFGNIGDREVKASITGPLDDNQAVRLSVYDTSRDGLLHSVATGKDYDDRARYGARGQWLANIRDNLTLRFIAEYNNEGDRQGVSAPYKEINGAGVWAQNARYQADAAALGLNSRTLYQGHSIYGTDVYINDQQYMKVVQSGISLLTDYDLGNGFSLASITGFRNWNFYPLNDSDGSTLSLQPEAGGINHDKQFSQELRVSTPTGGPIDYTAGLYYFRQQERVHIFNVYGSYLTLLEDFLGSYNYATGIFTPATPATASSYLNKTVTTDSRLGTNSAAAFGQANWHLTDQLTLTGGLRNTYENNNISLWRNLGNTAAATAGNPNYQSVNYSKVDNNLSGTLALTYKLNDNISPYMSFSHGAKAGAMNSQPATGNPLTPTSIIVRPEKINDAELGFKSRLLNRRLTFNTNAFYNLVQDYQASGTVIDPATGRNTQTLLNTGWVQSKGVEIDSAYALGKGLTVRFNSSYNQVTYRSFRNGSCAAEYKTSAAYCDLTGRPVAGAPKWISALDTRYERSVADGWIGYIEAQYNYKSSFFGPWVQDDSAFSKVKGVGLTNLWIGTKLLNDQLDIALWVRNIFDKRYVLFTNGGTNGAYTAYPGDPIAVGMTTRVTF</sequence>
<comment type="subcellular location">
    <subcellularLocation>
        <location evidence="1 11">Cell outer membrane</location>
        <topology evidence="1 11">Multi-pass membrane protein</topology>
    </subcellularLocation>
</comment>
<dbReference type="GO" id="GO:0009279">
    <property type="term" value="C:cell outer membrane"/>
    <property type="evidence" value="ECO:0007669"/>
    <property type="project" value="UniProtKB-SubCell"/>
</dbReference>
<dbReference type="InterPro" id="IPR011662">
    <property type="entry name" value="Secretin/TonB_short_N"/>
</dbReference>
<dbReference type="Pfam" id="PF07660">
    <property type="entry name" value="STN"/>
    <property type="match status" value="1"/>
</dbReference>
<dbReference type="PANTHER" id="PTHR32552:SF81">
    <property type="entry name" value="TONB-DEPENDENT OUTER MEMBRANE RECEPTOR"/>
    <property type="match status" value="1"/>
</dbReference>
<accession>A0A2N3PRN5</accession>
<name>A0A2N3PRN5_9PROT</name>
<keyword evidence="2 11" id="KW-0813">Transport</keyword>
<dbReference type="PROSITE" id="PS52016">
    <property type="entry name" value="TONB_DEPENDENT_REC_3"/>
    <property type="match status" value="1"/>
</dbReference>
<evidence type="ECO:0000259" key="13">
    <source>
        <dbReference type="SMART" id="SM00965"/>
    </source>
</evidence>
<proteinExistence type="inferred from homology"/>
<dbReference type="Pfam" id="PF07715">
    <property type="entry name" value="Plug"/>
    <property type="match status" value="1"/>
</dbReference>
<evidence type="ECO:0000256" key="4">
    <source>
        <dbReference type="ARBA" id="ARBA00022496"/>
    </source>
</evidence>
<evidence type="ECO:0000313" key="14">
    <source>
        <dbReference type="EMBL" id="PKU23069.1"/>
    </source>
</evidence>
<keyword evidence="9 11" id="KW-0472">Membrane</keyword>
<dbReference type="InterPro" id="IPR012910">
    <property type="entry name" value="Plug_dom"/>
</dbReference>
<evidence type="ECO:0000256" key="3">
    <source>
        <dbReference type="ARBA" id="ARBA00022452"/>
    </source>
</evidence>
<evidence type="ECO:0000256" key="5">
    <source>
        <dbReference type="ARBA" id="ARBA00022692"/>
    </source>
</evidence>
<dbReference type="InterPro" id="IPR039426">
    <property type="entry name" value="TonB-dep_rcpt-like"/>
</dbReference>
<comment type="caution">
    <text evidence="14">The sequence shown here is derived from an EMBL/GenBank/DDBJ whole genome shotgun (WGS) entry which is preliminary data.</text>
</comment>
<evidence type="ECO:0000256" key="1">
    <source>
        <dbReference type="ARBA" id="ARBA00004571"/>
    </source>
</evidence>
<evidence type="ECO:0000256" key="8">
    <source>
        <dbReference type="ARBA" id="ARBA00023077"/>
    </source>
</evidence>
<evidence type="ECO:0000256" key="6">
    <source>
        <dbReference type="ARBA" id="ARBA00023004"/>
    </source>
</evidence>
<keyword evidence="7" id="KW-0406">Ion transport</keyword>
<dbReference type="Pfam" id="PF00593">
    <property type="entry name" value="TonB_dep_Rec_b-barrel"/>
    <property type="match status" value="1"/>
</dbReference>
<evidence type="ECO:0000256" key="9">
    <source>
        <dbReference type="ARBA" id="ARBA00023136"/>
    </source>
</evidence>
<dbReference type="AlphaFoldDB" id="A0A2N3PRN5"/>
<organism evidence="14 15">
    <name type="scientific">Telmatospirillum siberiense</name>
    <dbReference type="NCBI Taxonomy" id="382514"/>
    <lineage>
        <taxon>Bacteria</taxon>
        <taxon>Pseudomonadati</taxon>
        <taxon>Pseudomonadota</taxon>
        <taxon>Alphaproteobacteria</taxon>
        <taxon>Rhodospirillales</taxon>
        <taxon>Rhodospirillaceae</taxon>
        <taxon>Telmatospirillum</taxon>
    </lineage>
</organism>
<keyword evidence="6" id="KW-0408">Iron</keyword>
<evidence type="ECO:0000256" key="12">
    <source>
        <dbReference type="RuleBase" id="RU003357"/>
    </source>
</evidence>
<dbReference type="InterPro" id="IPR000531">
    <property type="entry name" value="Beta-barrel_TonB"/>
</dbReference>
<evidence type="ECO:0000313" key="15">
    <source>
        <dbReference type="Proteomes" id="UP000233293"/>
    </source>
</evidence>
<protein>
    <submittedName>
        <fullName evidence="14">TonB-dependent receptor</fullName>
    </submittedName>
</protein>
<dbReference type="SUPFAM" id="SSF56935">
    <property type="entry name" value="Porins"/>
    <property type="match status" value="1"/>
</dbReference>
<keyword evidence="4" id="KW-0410">Iron transport</keyword>
<evidence type="ECO:0000256" key="11">
    <source>
        <dbReference type="PROSITE-ProRule" id="PRU01360"/>
    </source>
</evidence>
<keyword evidence="5 11" id="KW-0812">Transmembrane</keyword>
<dbReference type="Gene3D" id="2.40.170.20">
    <property type="entry name" value="TonB-dependent receptor, beta-barrel domain"/>
    <property type="match status" value="1"/>
</dbReference>
<evidence type="ECO:0000256" key="2">
    <source>
        <dbReference type="ARBA" id="ARBA00022448"/>
    </source>
</evidence>
<reference evidence="15" key="1">
    <citation type="submission" date="2017-12" db="EMBL/GenBank/DDBJ databases">
        <title>Draft genome sequence of Telmatospirillum siberiense 26-4b1T, an acidotolerant peatland alphaproteobacterium potentially involved in sulfur cycling.</title>
        <authorList>
            <person name="Hausmann B."/>
            <person name="Pjevac P."/>
            <person name="Schreck K."/>
            <person name="Herbold C.W."/>
            <person name="Daims H."/>
            <person name="Wagner M."/>
            <person name="Pester M."/>
            <person name="Loy A."/>
        </authorList>
    </citation>
    <scope>NUCLEOTIDE SEQUENCE [LARGE SCALE GENOMIC DNA]</scope>
    <source>
        <strain evidence="15">26-4b1</strain>
    </source>
</reference>
<keyword evidence="15" id="KW-1185">Reference proteome</keyword>
<gene>
    <name evidence="14" type="ORF">CWS72_18750</name>
</gene>
<keyword evidence="10 11" id="KW-0998">Cell outer membrane</keyword>
<keyword evidence="3 11" id="KW-1134">Transmembrane beta strand</keyword>
<dbReference type="GO" id="GO:0006826">
    <property type="term" value="P:iron ion transport"/>
    <property type="evidence" value="ECO:0007669"/>
    <property type="project" value="UniProtKB-KW"/>
</dbReference>
<dbReference type="EMBL" id="PIUM01000024">
    <property type="protein sequence ID" value="PKU23069.1"/>
    <property type="molecule type" value="Genomic_DNA"/>
</dbReference>
<feature type="domain" description="Secretin/TonB short N-terminal" evidence="13">
    <location>
        <begin position="89"/>
        <end position="140"/>
    </location>
</feature>
<dbReference type="PANTHER" id="PTHR32552">
    <property type="entry name" value="FERRICHROME IRON RECEPTOR-RELATED"/>
    <property type="match status" value="1"/>
</dbReference>
<keyword evidence="14" id="KW-0675">Receptor</keyword>
<evidence type="ECO:0000256" key="7">
    <source>
        <dbReference type="ARBA" id="ARBA00023065"/>
    </source>
</evidence>
<dbReference type="Proteomes" id="UP000233293">
    <property type="component" value="Unassembled WGS sequence"/>
</dbReference>
<comment type="similarity">
    <text evidence="11 12">Belongs to the TonB-dependent receptor family.</text>
</comment>
<evidence type="ECO:0000256" key="10">
    <source>
        <dbReference type="ARBA" id="ARBA00023237"/>
    </source>
</evidence>
<keyword evidence="8 12" id="KW-0798">TonB box</keyword>
<dbReference type="SMART" id="SM00965">
    <property type="entry name" value="STN"/>
    <property type="match status" value="1"/>
</dbReference>
<dbReference type="Gene3D" id="3.55.50.30">
    <property type="match status" value="1"/>
</dbReference>